<evidence type="ECO:0000259" key="1">
    <source>
        <dbReference type="Pfam" id="PF01796"/>
    </source>
</evidence>
<dbReference type="Proteomes" id="UP001409585">
    <property type="component" value="Unassembled WGS sequence"/>
</dbReference>
<dbReference type="InterPro" id="IPR002878">
    <property type="entry name" value="ChsH2_C"/>
</dbReference>
<evidence type="ECO:0000313" key="3">
    <source>
        <dbReference type="EMBL" id="GAA4951908.1"/>
    </source>
</evidence>
<keyword evidence="4" id="KW-1185">Reference proteome</keyword>
<feature type="domain" description="ChsH2 rubredoxin-like zinc ribbon" evidence="2">
    <location>
        <begin position="26"/>
        <end position="61"/>
    </location>
</feature>
<accession>A0AAV3U6N1</accession>
<dbReference type="InterPro" id="IPR012340">
    <property type="entry name" value="NA-bd_OB-fold"/>
</dbReference>
<dbReference type="SUPFAM" id="SSF50249">
    <property type="entry name" value="Nucleic acid-binding proteins"/>
    <property type="match status" value="1"/>
</dbReference>
<dbReference type="Gene3D" id="6.10.30.10">
    <property type="match status" value="1"/>
</dbReference>
<dbReference type="InterPro" id="IPR052513">
    <property type="entry name" value="Thioester_dehydratase-like"/>
</dbReference>
<dbReference type="Pfam" id="PF12172">
    <property type="entry name" value="zf-ChsH2"/>
    <property type="match status" value="1"/>
</dbReference>
<evidence type="ECO:0000259" key="2">
    <source>
        <dbReference type="Pfam" id="PF12172"/>
    </source>
</evidence>
<dbReference type="Pfam" id="PF01796">
    <property type="entry name" value="OB_ChsH2_C"/>
    <property type="match status" value="1"/>
</dbReference>
<dbReference type="RefSeq" id="WP_345425620.1">
    <property type="nucleotide sequence ID" value="NZ_AP031496.1"/>
</dbReference>
<protein>
    <recommendedName>
        <fullName evidence="5">DNA-binding protein</fullName>
    </recommendedName>
</protein>
<dbReference type="AlphaFoldDB" id="A0AAV3U6N1"/>
<dbReference type="PANTHER" id="PTHR34075">
    <property type="entry name" value="BLR3430 PROTEIN"/>
    <property type="match status" value="1"/>
</dbReference>
<dbReference type="PANTHER" id="PTHR34075:SF5">
    <property type="entry name" value="BLR3430 PROTEIN"/>
    <property type="match status" value="1"/>
</dbReference>
<name>A0AAV3U6N1_9ALTE</name>
<organism evidence="3 4">
    <name type="scientific">Halioxenophilus aromaticivorans</name>
    <dbReference type="NCBI Taxonomy" id="1306992"/>
    <lineage>
        <taxon>Bacteria</taxon>
        <taxon>Pseudomonadati</taxon>
        <taxon>Pseudomonadota</taxon>
        <taxon>Gammaproteobacteria</taxon>
        <taxon>Alteromonadales</taxon>
        <taxon>Alteromonadaceae</taxon>
        <taxon>Halioxenophilus</taxon>
    </lineage>
</organism>
<evidence type="ECO:0000313" key="4">
    <source>
        <dbReference type="Proteomes" id="UP001409585"/>
    </source>
</evidence>
<sequence>MNDSEMFKRAIPGPLPELDDINHFFWTSGEDGLLRFQQCDDCHHWLHPPSVCCPKCLSEKLTPQAVSGQATVGAVSINYQPWMPDMKAPYAIAIVELDEQPGLHLTTNIVGCDPLSVFIGQRVKVVFEPAEDVWLPLFTPITEA</sequence>
<dbReference type="EMBL" id="BAABLX010000029">
    <property type="protein sequence ID" value="GAA4951908.1"/>
    <property type="molecule type" value="Genomic_DNA"/>
</dbReference>
<comment type="caution">
    <text evidence="3">The sequence shown here is derived from an EMBL/GenBank/DDBJ whole genome shotgun (WGS) entry which is preliminary data.</text>
</comment>
<reference evidence="4" key="1">
    <citation type="journal article" date="2019" name="Int. J. Syst. Evol. Microbiol.">
        <title>The Global Catalogue of Microorganisms (GCM) 10K type strain sequencing project: providing services to taxonomists for standard genome sequencing and annotation.</title>
        <authorList>
            <consortium name="The Broad Institute Genomics Platform"/>
            <consortium name="The Broad Institute Genome Sequencing Center for Infectious Disease"/>
            <person name="Wu L."/>
            <person name="Ma J."/>
        </authorList>
    </citation>
    <scope>NUCLEOTIDE SEQUENCE [LARGE SCALE GENOMIC DNA]</scope>
    <source>
        <strain evidence="4">JCM 19134</strain>
    </source>
</reference>
<proteinExistence type="predicted"/>
<dbReference type="InterPro" id="IPR022002">
    <property type="entry name" value="ChsH2_Znr"/>
</dbReference>
<gene>
    <name evidence="3" type="ORF">GCM10025791_35660</name>
</gene>
<feature type="domain" description="ChsH2 C-terminal OB-fold" evidence="1">
    <location>
        <begin position="64"/>
        <end position="128"/>
    </location>
</feature>
<evidence type="ECO:0008006" key="5">
    <source>
        <dbReference type="Google" id="ProtNLM"/>
    </source>
</evidence>